<keyword evidence="4" id="KW-1185">Reference proteome</keyword>
<evidence type="ECO:0000313" key="3">
    <source>
        <dbReference type="EMBL" id="KAB8036897.1"/>
    </source>
</evidence>
<gene>
    <name evidence="3" type="ORF">GCL60_13720</name>
</gene>
<reference evidence="3 4" key="1">
    <citation type="submission" date="2019-10" db="EMBL/GenBank/DDBJ databases">
        <title>New species of Slilvanegrellaceae.</title>
        <authorList>
            <person name="Pitt A."/>
            <person name="Hahn M.W."/>
        </authorList>
    </citation>
    <scope>NUCLEOTIDE SEQUENCE [LARGE SCALE GENOMIC DNA]</scope>
    <source>
        <strain evidence="3 4">SP-Ram-0.45-NSY-1</strain>
    </source>
</reference>
<protein>
    <recommendedName>
        <fullName evidence="5">Acyl-CoA thioesterase</fullName>
    </recommendedName>
</protein>
<dbReference type="SUPFAM" id="SSF54637">
    <property type="entry name" value="Thioesterase/thiol ester dehydrase-isomerase"/>
    <property type="match status" value="1"/>
</dbReference>
<dbReference type="OrthoDB" id="7204167at2"/>
<dbReference type="Proteomes" id="UP000437748">
    <property type="component" value="Unassembled WGS sequence"/>
</dbReference>
<evidence type="ECO:0000256" key="2">
    <source>
        <dbReference type="ARBA" id="ARBA00022801"/>
    </source>
</evidence>
<name>A0A6N6VQD7_9BACT</name>
<proteinExistence type="inferred from homology"/>
<comment type="similarity">
    <text evidence="1">Belongs to the 4-hydroxybenzoyl-CoA thioesterase family.</text>
</comment>
<dbReference type="Gene3D" id="3.10.129.10">
    <property type="entry name" value="Hotdog Thioesterase"/>
    <property type="match status" value="1"/>
</dbReference>
<sequence>MDLNSEWLFIENFKLRWSDIDVYGHLTSSRYIDISIESRSLYLNDELLYFNKLQLITKSLNLDFKKSIYYHDPIILKLKLLSISNASFELLTAFYVNDFLHAEVITKLVVFDKEQNRIIKVPEMIKNKLQLKNSNL</sequence>
<dbReference type="EMBL" id="WFLM01000005">
    <property type="protein sequence ID" value="KAB8036897.1"/>
    <property type="molecule type" value="Genomic_DNA"/>
</dbReference>
<organism evidence="3 4">
    <name type="scientific">Silvanigrella paludirubra</name>
    <dbReference type="NCBI Taxonomy" id="2499159"/>
    <lineage>
        <taxon>Bacteria</taxon>
        <taxon>Pseudomonadati</taxon>
        <taxon>Bdellovibrionota</taxon>
        <taxon>Oligoflexia</taxon>
        <taxon>Silvanigrellales</taxon>
        <taxon>Silvanigrellaceae</taxon>
        <taxon>Silvanigrella</taxon>
    </lineage>
</organism>
<dbReference type="GO" id="GO:0047617">
    <property type="term" value="F:fatty acyl-CoA hydrolase activity"/>
    <property type="evidence" value="ECO:0007669"/>
    <property type="project" value="TreeGrafter"/>
</dbReference>
<dbReference type="PANTHER" id="PTHR31793:SF27">
    <property type="entry name" value="NOVEL THIOESTERASE SUPERFAMILY DOMAIN AND SAPOSIN A-TYPE DOMAIN CONTAINING PROTEIN (0610012H03RIK)"/>
    <property type="match status" value="1"/>
</dbReference>
<dbReference type="CDD" id="cd00586">
    <property type="entry name" value="4HBT"/>
    <property type="match status" value="1"/>
</dbReference>
<dbReference type="AlphaFoldDB" id="A0A6N6VQD7"/>
<evidence type="ECO:0000256" key="1">
    <source>
        <dbReference type="ARBA" id="ARBA00005953"/>
    </source>
</evidence>
<comment type="caution">
    <text evidence="3">The sequence shown here is derived from an EMBL/GenBank/DDBJ whole genome shotgun (WGS) entry which is preliminary data.</text>
</comment>
<accession>A0A6N6VQD7</accession>
<evidence type="ECO:0000313" key="4">
    <source>
        <dbReference type="Proteomes" id="UP000437748"/>
    </source>
</evidence>
<dbReference type="Pfam" id="PF13279">
    <property type="entry name" value="4HBT_2"/>
    <property type="match status" value="1"/>
</dbReference>
<dbReference type="InterPro" id="IPR029069">
    <property type="entry name" value="HotDog_dom_sf"/>
</dbReference>
<dbReference type="RefSeq" id="WP_153421312.1">
    <property type="nucleotide sequence ID" value="NZ_WFLM01000005.1"/>
</dbReference>
<dbReference type="InterPro" id="IPR050563">
    <property type="entry name" value="4-hydroxybenzoyl-CoA_TE"/>
</dbReference>
<dbReference type="PANTHER" id="PTHR31793">
    <property type="entry name" value="4-HYDROXYBENZOYL-COA THIOESTERASE FAMILY MEMBER"/>
    <property type="match status" value="1"/>
</dbReference>
<keyword evidence="2" id="KW-0378">Hydrolase</keyword>
<evidence type="ECO:0008006" key="5">
    <source>
        <dbReference type="Google" id="ProtNLM"/>
    </source>
</evidence>